<dbReference type="AlphaFoldDB" id="A0A0M1L6P7"/>
<dbReference type="GeneID" id="5186159"/>
<evidence type="ECO:0000313" key="2">
    <source>
        <dbReference type="EMBL" id="NFG16245.1"/>
    </source>
</evidence>
<feature type="transmembrane region" description="Helical" evidence="1">
    <location>
        <begin position="7"/>
        <end position="27"/>
    </location>
</feature>
<dbReference type="OrthoDB" id="1911812at2"/>
<name>A0A0M1L6P7_CLOBO</name>
<comment type="caution">
    <text evidence="2">The sequence shown here is derived from an EMBL/GenBank/DDBJ whole genome shotgun (WGS) entry which is preliminary data.</text>
</comment>
<dbReference type="InterPro" id="IPR012902">
    <property type="entry name" value="N_methyl_site"/>
</dbReference>
<evidence type="ECO:0000256" key="1">
    <source>
        <dbReference type="SAM" id="Phobius"/>
    </source>
</evidence>
<proteinExistence type="predicted"/>
<reference evidence="4 5" key="1">
    <citation type="submission" date="2019-04" db="EMBL/GenBank/DDBJ databases">
        <title>Genome sequencing of Clostridium botulinum Groups I-IV and Clostridium butyricum.</title>
        <authorList>
            <person name="Brunt J."/>
            <person name="Van Vliet A.H.M."/>
            <person name="Stringer S.C."/>
            <person name="Carter A.T."/>
            <person name="Peck M.W."/>
        </authorList>
    </citation>
    <scope>NUCLEOTIDE SEQUENCE [LARGE SCALE GENOMIC DNA]</scope>
    <source>
        <strain evidence="3 5">IFR 15/034</strain>
        <strain evidence="2 4">IFR 18/037</strain>
    </source>
</reference>
<accession>A0A0M1L6P7</accession>
<dbReference type="Proteomes" id="UP000478995">
    <property type="component" value="Unassembled WGS sequence"/>
</dbReference>
<evidence type="ECO:0000313" key="5">
    <source>
        <dbReference type="Proteomes" id="UP000482543"/>
    </source>
</evidence>
<evidence type="ECO:0000313" key="3">
    <source>
        <dbReference type="EMBL" id="NFI22106.1"/>
    </source>
</evidence>
<gene>
    <name evidence="2" type="ORF">FC794_05450</name>
    <name evidence="3" type="ORF">FC964_12105</name>
</gene>
<dbReference type="NCBIfam" id="TIGR02532">
    <property type="entry name" value="IV_pilin_GFxxxE"/>
    <property type="match status" value="1"/>
</dbReference>
<dbReference type="OMA" id="HREEINY"/>
<dbReference type="Pfam" id="PF07963">
    <property type="entry name" value="N_methyl"/>
    <property type="match status" value="1"/>
</dbReference>
<dbReference type="EMBL" id="SWRJ01000003">
    <property type="protein sequence ID" value="NFI22106.1"/>
    <property type="molecule type" value="Genomic_DNA"/>
</dbReference>
<keyword evidence="1" id="KW-0472">Membrane</keyword>
<dbReference type="EMBL" id="SWOY01000001">
    <property type="protein sequence ID" value="NFG16245.1"/>
    <property type="molecule type" value="Genomic_DNA"/>
</dbReference>
<sequence>MIKRKGFSIIEILIGLSIMAIVSLYIIKVTVRYTSNYKIKKEETLETVYMEEAFNSIKYILDKEAASTVIGDVIKVERTDDKGYDYIRKDGAGNLIISYGAKYSPTTNNICRGVSEFNVKEKGDVIHLKIVGKKGKEYIRCLIKKE</sequence>
<keyword evidence="1" id="KW-0812">Transmembrane</keyword>
<dbReference type="RefSeq" id="WP_003390279.1">
    <property type="nucleotide sequence ID" value="NZ_CABMIC010000009.1"/>
</dbReference>
<keyword evidence="1" id="KW-1133">Transmembrane helix</keyword>
<dbReference type="Proteomes" id="UP000482543">
    <property type="component" value="Unassembled WGS sequence"/>
</dbReference>
<protein>
    <submittedName>
        <fullName evidence="2">Type II secretion system protein</fullName>
    </submittedName>
</protein>
<organism evidence="2 4">
    <name type="scientific">Clostridium botulinum</name>
    <dbReference type="NCBI Taxonomy" id="1491"/>
    <lineage>
        <taxon>Bacteria</taxon>
        <taxon>Bacillati</taxon>
        <taxon>Bacillota</taxon>
        <taxon>Clostridia</taxon>
        <taxon>Eubacteriales</taxon>
        <taxon>Clostridiaceae</taxon>
        <taxon>Clostridium</taxon>
    </lineage>
</organism>
<evidence type="ECO:0000313" key="4">
    <source>
        <dbReference type="Proteomes" id="UP000478995"/>
    </source>
</evidence>